<sequence length="221" mass="23819">MLPKWLAQKHRPLVPSRCHPGRLRQRWREGCQWSETDSSFLCKCDPHSEAGAKHDPPHPGVRPPSAGPGWGAPGSGPQRSRLTGFALSPWQSCLSQPASSSQSPSQRRCPGKGGCGHRPPRKGARPPHSPGDCPRAASNMDLTPGGLQRWLGCGGAPGGRTWPKAPTPWQDRAETRKLFIAKVQKHHSREMYSNKLGVAEGSGGHGPRVARTGPQRGVSSQ</sequence>
<dbReference type="AlphaFoldDB" id="A0A4X1TL12"/>
<evidence type="ECO:0000313" key="2">
    <source>
        <dbReference type="Ensembl" id="ENSSSCP00070015731.1"/>
    </source>
</evidence>
<accession>A0A4X1TL12</accession>
<feature type="region of interest" description="Disordered" evidence="1">
    <location>
        <begin position="185"/>
        <end position="221"/>
    </location>
</feature>
<protein>
    <submittedName>
        <fullName evidence="2">Uncharacterized protein</fullName>
    </submittedName>
</protein>
<feature type="compositionally biased region" description="Basic and acidic residues" evidence="1">
    <location>
        <begin position="44"/>
        <end position="57"/>
    </location>
</feature>
<proteinExistence type="predicted"/>
<evidence type="ECO:0000256" key="1">
    <source>
        <dbReference type="SAM" id="MobiDB-lite"/>
    </source>
</evidence>
<name>A0A4X1TL12_PIG</name>
<reference evidence="2" key="2">
    <citation type="submission" date="2025-08" db="UniProtKB">
        <authorList>
            <consortium name="Ensembl"/>
        </authorList>
    </citation>
    <scope>IDENTIFICATION</scope>
</reference>
<feature type="region of interest" description="Disordered" evidence="1">
    <location>
        <begin position="44"/>
        <end position="145"/>
    </location>
</feature>
<evidence type="ECO:0000313" key="3">
    <source>
        <dbReference type="Proteomes" id="UP000314985"/>
    </source>
</evidence>
<reference evidence="2 3" key="1">
    <citation type="submission" date="2017-08" db="EMBL/GenBank/DDBJ databases">
        <title>USMARCv1.0.</title>
        <authorList>
            <person name="Hannum G.I."/>
            <person name="Koren S."/>
            <person name="Schroeder S.G."/>
            <person name="Chin S.C."/>
            <person name="Nonneman D.J."/>
            <person name="Becker S.A."/>
            <person name="Rosen B.D."/>
            <person name="Bickhart D.M."/>
            <person name="Putnam N.H."/>
            <person name="Green R.E."/>
            <person name="Tuggle C.K."/>
            <person name="Liu H."/>
            <person name="Rohrer G.A."/>
            <person name="Warr A."/>
            <person name="Hall R."/>
            <person name="Kim K."/>
            <person name="Hume D.A."/>
            <person name="Talbot R."/>
            <person name="Chow W."/>
            <person name="Howe K."/>
            <person name="Schwartz A.S."/>
            <person name="Watson M."/>
            <person name="Archibald A.L."/>
            <person name="Phillippy A.M."/>
            <person name="Smith T.P.L."/>
        </authorList>
    </citation>
    <scope>NUCLEOTIDE SEQUENCE [LARGE SCALE GENOMIC DNA]</scope>
</reference>
<dbReference type="Proteomes" id="UP000314985">
    <property type="component" value="Chromosome 3"/>
</dbReference>
<feature type="compositionally biased region" description="Low complexity" evidence="1">
    <location>
        <begin position="91"/>
        <end position="106"/>
    </location>
</feature>
<dbReference type="Ensembl" id="ENSSSCT00070018937.1">
    <property type="protein sequence ID" value="ENSSSCP00070015731.1"/>
    <property type="gene ID" value="ENSSSCG00070009769.1"/>
</dbReference>
<organism evidence="2 3">
    <name type="scientific">Sus scrofa</name>
    <name type="common">Pig</name>
    <dbReference type="NCBI Taxonomy" id="9823"/>
    <lineage>
        <taxon>Eukaryota</taxon>
        <taxon>Metazoa</taxon>
        <taxon>Chordata</taxon>
        <taxon>Craniata</taxon>
        <taxon>Vertebrata</taxon>
        <taxon>Euteleostomi</taxon>
        <taxon>Mammalia</taxon>
        <taxon>Eutheria</taxon>
        <taxon>Laurasiatheria</taxon>
        <taxon>Artiodactyla</taxon>
        <taxon>Suina</taxon>
        <taxon>Suidae</taxon>
        <taxon>Sus</taxon>
    </lineage>
</organism>